<keyword evidence="5" id="KW-1133">Transmembrane helix</keyword>
<dbReference type="EMBL" id="VZSF01003608">
    <property type="protein sequence ID" value="NWY53700.1"/>
    <property type="molecule type" value="Genomic_DNA"/>
</dbReference>
<evidence type="ECO:0000259" key="7">
    <source>
        <dbReference type="Pfam" id="PF20266"/>
    </source>
</evidence>
<evidence type="ECO:0000256" key="2">
    <source>
        <dbReference type="ARBA" id="ARBA00005554"/>
    </source>
</evidence>
<dbReference type="InterPro" id="IPR024810">
    <property type="entry name" value="MAB21L/cGLR"/>
</dbReference>
<keyword evidence="9" id="KW-1185">Reference proteome</keyword>
<dbReference type="InterPro" id="IPR046906">
    <property type="entry name" value="Mab-21_HhH/H2TH-like"/>
</dbReference>
<organism evidence="8 9">
    <name type="scientific">Chionis minor</name>
    <name type="common">Black-faced sheathbill</name>
    <dbReference type="NCBI Taxonomy" id="227182"/>
    <lineage>
        <taxon>Eukaryota</taxon>
        <taxon>Metazoa</taxon>
        <taxon>Chordata</taxon>
        <taxon>Craniata</taxon>
        <taxon>Vertebrata</taxon>
        <taxon>Euteleostomi</taxon>
        <taxon>Archelosauria</taxon>
        <taxon>Archosauria</taxon>
        <taxon>Dinosauria</taxon>
        <taxon>Saurischia</taxon>
        <taxon>Theropoda</taxon>
        <taxon>Coelurosauria</taxon>
        <taxon>Aves</taxon>
        <taxon>Neognathae</taxon>
        <taxon>Neoaves</taxon>
        <taxon>Charadriiformes</taxon>
        <taxon>Chionididae</taxon>
        <taxon>Chionis</taxon>
    </lineage>
</organism>
<protein>
    <submittedName>
        <fullName evidence="8">IPIL1 protein</fullName>
    </submittedName>
</protein>
<dbReference type="OrthoDB" id="9034619at2759"/>
<accession>A0A7K7F8V0</accession>
<comment type="similarity">
    <text evidence="2">Belongs to the ITPRIP family.</text>
</comment>
<gene>
    <name evidence="8" type="primary">Itpripl1_3</name>
    <name evidence="8" type="ORF">CHIMIN_R13955</name>
</gene>
<dbReference type="AlphaFoldDB" id="A0A7K7F8V0"/>
<dbReference type="Gene3D" id="3.30.460.90">
    <property type="match status" value="1"/>
</dbReference>
<evidence type="ECO:0000256" key="4">
    <source>
        <dbReference type="ARBA" id="ARBA00022729"/>
    </source>
</evidence>
<dbReference type="GO" id="GO:0016020">
    <property type="term" value="C:membrane"/>
    <property type="evidence" value="ECO:0007669"/>
    <property type="project" value="UniProtKB-SubCell"/>
</dbReference>
<name>A0A7K7F8V0_CHIMN</name>
<comment type="caution">
    <text evidence="8">The sequence shown here is derived from an EMBL/GenBank/DDBJ whole genome shotgun (WGS) entry which is preliminary data.</text>
</comment>
<dbReference type="Proteomes" id="UP000557271">
    <property type="component" value="Unassembled WGS sequence"/>
</dbReference>
<evidence type="ECO:0000313" key="8">
    <source>
        <dbReference type="EMBL" id="NWY53700.1"/>
    </source>
</evidence>
<dbReference type="PANTHER" id="PTHR10656">
    <property type="entry name" value="CELL FATE DETERMINING PROTEIN MAB21-RELATED"/>
    <property type="match status" value="1"/>
</dbReference>
<evidence type="ECO:0000256" key="3">
    <source>
        <dbReference type="ARBA" id="ARBA00022692"/>
    </source>
</evidence>
<keyword evidence="3" id="KW-0812">Transmembrane</keyword>
<evidence type="ECO:0000313" key="9">
    <source>
        <dbReference type="Proteomes" id="UP000557271"/>
    </source>
</evidence>
<dbReference type="Pfam" id="PF20266">
    <property type="entry name" value="Mab-21_C"/>
    <property type="match status" value="1"/>
</dbReference>
<proteinExistence type="inferred from homology"/>
<reference evidence="8 9" key="1">
    <citation type="submission" date="2019-09" db="EMBL/GenBank/DDBJ databases">
        <title>Bird 10,000 Genomes (B10K) Project - Family phase.</title>
        <authorList>
            <person name="Zhang G."/>
        </authorList>
    </citation>
    <scope>NUCLEOTIDE SEQUENCE [LARGE SCALE GENOMIC DNA]</scope>
    <source>
        <strain evidence="8">B10K-UC-030-51</strain>
    </source>
</reference>
<feature type="non-terminal residue" evidence="8">
    <location>
        <position position="360"/>
    </location>
</feature>
<dbReference type="PRINTS" id="PR02107">
    <property type="entry name" value="INOS145TPRIP"/>
</dbReference>
<keyword evidence="4" id="KW-0732">Signal</keyword>
<sequence length="360" mass="40976">IFAKRVQWSVQSLAYRSRVVQKLVGDLLNVFQDRLSNTFFPVLQPAIGVGSAFEGWNPHKDDAVYRLLVPLKPPRGHTFHLELGTAGEMPTKFSCIHVELECTCISDQPGENKLCFLHHPEEELRGRQGASLLRTLCTGSYLDTQKTAQWFQQLVTSAWGDMPQSRHYNMKVLPSSRSCKLQLTNASGRTLFIELVFGVQQGDSDIFLTSEPTEVAISIPSTTWPESYAVAEVKFFRHMARQVPLDTFHLKCLQLCAHIVMGTGFSTYTLKTVVMHLLNTLPLSSWSRREFLMRLQDIMCYLHGCLEEKHLDHFLFGNENMPEDIILPPDFQTAEPLNLFQHLVQDSAAHTKALREFNKL</sequence>
<dbReference type="SMART" id="SM01265">
    <property type="entry name" value="Mab-21"/>
    <property type="match status" value="1"/>
</dbReference>
<feature type="domain" description="Mab-21-like HhH/H2TH-like" evidence="7">
    <location>
        <begin position="265"/>
        <end position="321"/>
    </location>
</feature>
<keyword evidence="6" id="KW-0472">Membrane</keyword>
<dbReference type="PANTHER" id="PTHR10656:SF40">
    <property type="entry name" value="INOSITOL 1,4,5-TRISPHOSPHATE RECEPTOR-INTERACTING PROTEIN-LIKE 1"/>
    <property type="match status" value="1"/>
</dbReference>
<dbReference type="Gene3D" id="1.10.1410.40">
    <property type="match status" value="1"/>
</dbReference>
<comment type="subcellular location">
    <subcellularLocation>
        <location evidence="1">Membrane</location>
        <topology evidence="1">Single-pass type I membrane protein</topology>
    </subcellularLocation>
</comment>
<feature type="non-terminal residue" evidence="8">
    <location>
        <position position="1"/>
    </location>
</feature>
<evidence type="ECO:0000256" key="1">
    <source>
        <dbReference type="ARBA" id="ARBA00004479"/>
    </source>
</evidence>
<evidence type="ECO:0000256" key="6">
    <source>
        <dbReference type="ARBA" id="ARBA00023136"/>
    </source>
</evidence>
<evidence type="ECO:0000256" key="5">
    <source>
        <dbReference type="ARBA" id="ARBA00022989"/>
    </source>
</evidence>
<dbReference type="InterPro" id="IPR026250">
    <property type="entry name" value="ITPRIP-like"/>
</dbReference>